<dbReference type="InterPro" id="IPR048469">
    <property type="entry name" value="YchJ-like_M"/>
</dbReference>
<protein>
    <submittedName>
        <fullName evidence="2">SEC-C motif-containing protein</fullName>
    </submittedName>
</protein>
<dbReference type="Gene3D" id="3.10.450.50">
    <property type="match status" value="1"/>
</dbReference>
<dbReference type="SUPFAM" id="SSF54427">
    <property type="entry name" value="NTF2-like"/>
    <property type="match status" value="1"/>
</dbReference>
<keyword evidence="3" id="KW-1185">Reference proteome</keyword>
<dbReference type="Pfam" id="PF17775">
    <property type="entry name" value="YchJ_M-like"/>
    <property type="match status" value="1"/>
</dbReference>
<name>A0ABU0PFA2_9MICO</name>
<gene>
    <name evidence="2" type="ORF">QFZ46_003767</name>
</gene>
<dbReference type="EMBL" id="JAUSXK010000001">
    <property type="protein sequence ID" value="MDQ0645607.1"/>
    <property type="molecule type" value="Genomic_DNA"/>
</dbReference>
<accession>A0ABU0PFA2</accession>
<dbReference type="InterPro" id="IPR032710">
    <property type="entry name" value="NTF2-like_dom_sf"/>
</dbReference>
<organism evidence="2 3">
    <name type="scientific">Microbacterium murale</name>
    <dbReference type="NCBI Taxonomy" id="1081040"/>
    <lineage>
        <taxon>Bacteria</taxon>
        <taxon>Bacillati</taxon>
        <taxon>Actinomycetota</taxon>
        <taxon>Actinomycetes</taxon>
        <taxon>Micrococcales</taxon>
        <taxon>Microbacteriaceae</taxon>
        <taxon>Microbacterium</taxon>
    </lineage>
</organism>
<comment type="caution">
    <text evidence="2">The sequence shown here is derived from an EMBL/GenBank/DDBJ whole genome shotgun (WGS) entry which is preliminary data.</text>
</comment>
<reference evidence="2 3" key="1">
    <citation type="submission" date="2023-07" db="EMBL/GenBank/DDBJ databases">
        <title>Comparative genomics of wheat-associated soil bacteria to identify genetic determinants of phenazine resistance.</title>
        <authorList>
            <person name="Mouncey N."/>
        </authorList>
    </citation>
    <scope>NUCLEOTIDE SEQUENCE [LARGE SCALE GENOMIC DNA]</scope>
    <source>
        <strain evidence="2 3">W2I7</strain>
    </source>
</reference>
<evidence type="ECO:0000313" key="2">
    <source>
        <dbReference type="EMBL" id="MDQ0645607.1"/>
    </source>
</evidence>
<evidence type="ECO:0000313" key="3">
    <source>
        <dbReference type="Proteomes" id="UP001239085"/>
    </source>
</evidence>
<feature type="domain" description="YchJ-like middle NTF2-like" evidence="1">
    <location>
        <begin position="1"/>
        <end position="90"/>
    </location>
</feature>
<proteinExistence type="predicted"/>
<sequence>MRSRFTAFAVGDAAYLLRSWHPSTRPNDVDLDPDVRWTRLDILGTEAGGPFDTTGFVTFEAFYRENRVQTSLKERSRFVREDKVWTYLDGVPG</sequence>
<dbReference type="Proteomes" id="UP001239085">
    <property type="component" value="Unassembled WGS sequence"/>
</dbReference>
<evidence type="ECO:0000259" key="1">
    <source>
        <dbReference type="Pfam" id="PF17775"/>
    </source>
</evidence>